<dbReference type="PANTHER" id="PTHR47485">
    <property type="entry name" value="THYLAKOID LUMENAL 17.4 KDA PROTEIN, CHLOROPLASTIC"/>
    <property type="match status" value="1"/>
</dbReference>
<dbReference type="SUPFAM" id="SSF141571">
    <property type="entry name" value="Pentapeptide repeat-like"/>
    <property type="match status" value="2"/>
</dbReference>
<dbReference type="Gene3D" id="2.160.20.80">
    <property type="entry name" value="E3 ubiquitin-protein ligase SopA"/>
    <property type="match status" value="2"/>
</dbReference>
<dbReference type="PANTHER" id="PTHR47485:SF1">
    <property type="entry name" value="THYLAKOID LUMENAL 17.4 KDA PROTEIN, CHLOROPLASTIC"/>
    <property type="match status" value="1"/>
</dbReference>
<feature type="domain" description="Glucose/Sorbosone dehydrogenase" evidence="2">
    <location>
        <begin position="53"/>
        <end position="367"/>
    </location>
</feature>
<evidence type="ECO:0000259" key="2">
    <source>
        <dbReference type="Pfam" id="PF07995"/>
    </source>
</evidence>
<dbReference type="InterPro" id="IPR011041">
    <property type="entry name" value="Quinoprot_gluc/sorb_DH_b-prop"/>
</dbReference>
<protein>
    <submittedName>
        <fullName evidence="3">Glucose/sorbosone dehydrogenase</fullName>
    </submittedName>
</protein>
<dbReference type="InterPro" id="IPR011042">
    <property type="entry name" value="6-blade_b-propeller_TolB-like"/>
</dbReference>
<evidence type="ECO:0000256" key="1">
    <source>
        <dbReference type="ARBA" id="ARBA00022737"/>
    </source>
</evidence>
<dbReference type="AlphaFoldDB" id="A0A075GPQ5"/>
<keyword evidence="1" id="KW-0677">Repeat</keyword>
<dbReference type="InterPro" id="IPR012938">
    <property type="entry name" value="Glc/Sorbosone_DH"/>
</dbReference>
<reference evidence="3" key="1">
    <citation type="journal article" date="2014" name="Genome Biol. Evol.">
        <title>Pangenome evidence for extensive interdomain horizontal transfer affecting lineage core and shell genes in uncultured planktonic thaumarchaeota and euryarchaeota.</title>
        <authorList>
            <person name="Deschamps P."/>
            <person name="Zivanovic Y."/>
            <person name="Moreira D."/>
            <person name="Rodriguez-Valera F."/>
            <person name="Lopez-Garcia P."/>
        </authorList>
    </citation>
    <scope>NUCLEOTIDE SEQUENCE</scope>
</reference>
<dbReference type="Gene3D" id="2.120.10.30">
    <property type="entry name" value="TolB, C-terminal domain"/>
    <property type="match status" value="1"/>
</dbReference>
<name>A0A075GPQ5_9ARCH</name>
<accession>A0A075GPQ5</accession>
<proteinExistence type="predicted"/>
<sequence>MESNIILFSFLSFCIIFFLVEDIYAIEDSPVQFNPVLRDHNVIVEEYVNGLRLPTTIAFIDNDLLVLEKNGNVRLIRDGVLQSSPVLTLEVSKTIEEGLIGILVKNNLVYLHYTTDDPTTKTTSNWIYKYQWDGNKLINPQLVKEIHGGNGMHNSGVMAMDADGTVFMVMGDLGNRKGLLQNNISGEPDDTSVIMPIDPPGAYYAIGIRNSYGLSFDPVTGFLWDTENGDSAFDEINLVRKNFNSGWDKLQGPSHDNQENVFPLEEFEYSDPEFSWEKPVGVTSIHFIQSSLFQEYHNSVFVGDFHNGILYKFILNENRDGFLFQDDMLNDLVFNVDDKLTETIFGTGFGGITDIKEGPDGLIYVVSIGYEKIYRIIPTSKNTQLQIDCNYVISQSKNFSGCNFANLNLSNLNLSFSDLSYTNLENADLTGASLVNAILVGSNLSNARIINTDFSNANIDSALMTELTITDSKFVGASLKSTDFENSIFTNTDFSNANLGQAIFSGSYFTNSNFQNAYLVGTDFSDTKMPLVNMENSILNNANFQNSNLESGNLKNTITHKAVFHNANLKNVTMISSDNYKTNFHNANLNNVDFGSSRLSSVNFNGADMSGVNLIDIYPIDSNFDNVSFSEKSNINTCLEHDYLSRLINKILRTFRQNDQILFEPLENLLLKICN</sequence>
<evidence type="ECO:0000313" key="3">
    <source>
        <dbReference type="EMBL" id="AIF03758.1"/>
    </source>
</evidence>
<dbReference type="InterPro" id="IPR001646">
    <property type="entry name" value="5peptide_repeat"/>
</dbReference>
<dbReference type="Pfam" id="PF00805">
    <property type="entry name" value="Pentapeptide"/>
    <property type="match status" value="3"/>
</dbReference>
<organism evidence="3">
    <name type="scientific">uncultured marine thaumarchaeote KM3_169_D08</name>
    <dbReference type="NCBI Taxonomy" id="1456040"/>
    <lineage>
        <taxon>Archaea</taxon>
        <taxon>Nitrososphaerota</taxon>
        <taxon>environmental samples</taxon>
    </lineage>
</organism>
<dbReference type="SUPFAM" id="SSF50952">
    <property type="entry name" value="Soluble quinoprotein glucose dehydrogenase"/>
    <property type="match status" value="1"/>
</dbReference>
<dbReference type="EMBL" id="KF900688">
    <property type="protein sequence ID" value="AIF03758.1"/>
    <property type="molecule type" value="Genomic_DNA"/>
</dbReference>
<dbReference type="Pfam" id="PF07995">
    <property type="entry name" value="GSDH"/>
    <property type="match status" value="1"/>
</dbReference>